<name>A0A923S7D7_9FIRM</name>
<protein>
    <submittedName>
        <fullName evidence="2">Transposase</fullName>
    </submittedName>
</protein>
<dbReference type="Proteomes" id="UP000620327">
    <property type="component" value="Unassembled WGS sequence"/>
</dbReference>
<sequence length="220" mass="25361">MIQELCRQQWDLYVRKSHQIEDRIVSIDQPHVRPIVRGKAGCPTEFGAKVIVGLVSGYAFLMKADWNNYSESRSLKQVVEEYKETFGFYPKTILADRAYPGRENRLWCTSLGIRLSGPRLGRKSAEEKQAESKQIYQDGCDRVVIEGTFGVVKRRYSLDRVMTRLPDTSMTSIAMGFFAANMERKLRLLFTPEYGWALDYDFDLGELVIFPRFPDVPAIQ</sequence>
<dbReference type="RefSeq" id="WP_187014884.1">
    <property type="nucleotide sequence ID" value="NZ_JACOQI010000008.1"/>
</dbReference>
<keyword evidence="3" id="KW-1185">Reference proteome</keyword>
<feature type="domain" description="Transposase DDE" evidence="1">
    <location>
        <begin position="94"/>
        <end position="181"/>
    </location>
</feature>
<dbReference type="Pfam" id="PF13586">
    <property type="entry name" value="DDE_Tnp_1_2"/>
    <property type="match status" value="1"/>
</dbReference>
<organism evidence="2 3">
    <name type="scientific">Dysosmobacter segnis</name>
    <dbReference type="NCBI Taxonomy" id="2763042"/>
    <lineage>
        <taxon>Bacteria</taxon>
        <taxon>Bacillati</taxon>
        <taxon>Bacillota</taxon>
        <taxon>Clostridia</taxon>
        <taxon>Eubacteriales</taxon>
        <taxon>Oscillospiraceae</taxon>
        <taxon>Dysosmobacter</taxon>
    </lineage>
</organism>
<evidence type="ECO:0000313" key="2">
    <source>
        <dbReference type="EMBL" id="MBC5770644.1"/>
    </source>
</evidence>
<dbReference type="AlphaFoldDB" id="A0A923S7D7"/>
<reference evidence="2" key="1">
    <citation type="submission" date="2020-08" db="EMBL/GenBank/DDBJ databases">
        <title>Genome public.</title>
        <authorList>
            <person name="Liu C."/>
            <person name="Sun Q."/>
        </authorList>
    </citation>
    <scope>NUCLEOTIDE SEQUENCE</scope>
    <source>
        <strain evidence="2">BX15</strain>
    </source>
</reference>
<evidence type="ECO:0000313" key="3">
    <source>
        <dbReference type="Proteomes" id="UP000620327"/>
    </source>
</evidence>
<proteinExistence type="predicted"/>
<dbReference type="EMBL" id="JACOQI010000008">
    <property type="protein sequence ID" value="MBC5770644.1"/>
    <property type="molecule type" value="Genomic_DNA"/>
</dbReference>
<comment type="caution">
    <text evidence="2">The sequence shown here is derived from an EMBL/GenBank/DDBJ whole genome shotgun (WGS) entry which is preliminary data.</text>
</comment>
<gene>
    <name evidence="2" type="ORF">H8Z83_09970</name>
</gene>
<dbReference type="InterPro" id="IPR025668">
    <property type="entry name" value="Tnp_DDE_dom"/>
</dbReference>
<accession>A0A923S7D7</accession>
<evidence type="ECO:0000259" key="1">
    <source>
        <dbReference type="Pfam" id="PF13586"/>
    </source>
</evidence>